<dbReference type="Gramene" id="Zm00001eb303690_T001">
    <property type="protein sequence ID" value="Zm00001eb303690_P001"/>
    <property type="gene ID" value="Zm00001eb303690"/>
</dbReference>
<keyword evidence="5" id="KW-0539">Nucleus</keyword>
<evidence type="ECO:0000256" key="6">
    <source>
        <dbReference type="SAM" id="MobiDB-lite"/>
    </source>
</evidence>
<dbReference type="KEGG" id="zma:103632136"/>
<keyword evidence="4" id="KW-0804">Transcription</keyword>
<feature type="compositionally biased region" description="Acidic residues" evidence="6">
    <location>
        <begin position="84"/>
        <end position="93"/>
    </location>
</feature>
<feature type="region of interest" description="Disordered" evidence="6">
    <location>
        <begin position="278"/>
        <end position="307"/>
    </location>
</feature>
<name>A0A804UCZ4_MAIZE</name>
<feature type="compositionally biased region" description="Pro residues" evidence="6">
    <location>
        <begin position="189"/>
        <end position="223"/>
    </location>
</feature>
<dbReference type="CDD" id="cd00018">
    <property type="entry name" value="AP2"/>
    <property type="match status" value="1"/>
</dbReference>
<keyword evidence="9" id="KW-1185">Reference proteome</keyword>
<dbReference type="OrthoDB" id="1931494at2759"/>
<dbReference type="InterPro" id="IPR001471">
    <property type="entry name" value="AP2/ERF_dom"/>
</dbReference>
<dbReference type="InterPro" id="IPR016177">
    <property type="entry name" value="DNA-bd_dom_sf"/>
</dbReference>
<proteinExistence type="evidence at protein level"/>
<dbReference type="SUPFAM" id="SSF54171">
    <property type="entry name" value="DNA-binding domain"/>
    <property type="match status" value="1"/>
</dbReference>
<reference evidence="8" key="2">
    <citation type="submission" date="2019-07" db="EMBL/GenBank/DDBJ databases">
        <authorList>
            <person name="Seetharam A."/>
            <person name="Woodhouse M."/>
            <person name="Cannon E."/>
        </authorList>
    </citation>
    <scope>NUCLEOTIDE SEQUENCE [LARGE SCALE GENOMIC DNA]</scope>
    <source>
        <strain evidence="8">cv. B73</strain>
    </source>
</reference>
<evidence type="ECO:0000313" key="9">
    <source>
        <dbReference type="Proteomes" id="UP000007305"/>
    </source>
</evidence>
<dbReference type="AlphaFoldDB" id="A0A804UCZ4"/>
<dbReference type="PANTHER" id="PTHR31194">
    <property type="entry name" value="SHN SHINE , DNA BINDING / TRANSCRIPTION FACTOR"/>
    <property type="match status" value="1"/>
</dbReference>
<dbReference type="GO" id="GO:0005634">
    <property type="term" value="C:nucleus"/>
    <property type="evidence" value="ECO:0000318"/>
    <property type="project" value="GO_Central"/>
</dbReference>
<evidence type="ECO:0000259" key="7">
    <source>
        <dbReference type="PROSITE" id="PS51032"/>
    </source>
</evidence>
<dbReference type="PROSITE" id="PS51032">
    <property type="entry name" value="AP2_ERF"/>
    <property type="match status" value="1"/>
</dbReference>
<dbReference type="GO" id="GO:0000976">
    <property type="term" value="F:transcription cis-regulatory region binding"/>
    <property type="evidence" value="ECO:0000318"/>
    <property type="project" value="GO_Central"/>
</dbReference>
<dbReference type="GO" id="GO:0003700">
    <property type="term" value="F:DNA-binding transcription factor activity"/>
    <property type="evidence" value="ECO:0000318"/>
    <property type="project" value="GO_Central"/>
</dbReference>
<keyword evidence="3" id="KW-0238">DNA-binding</keyword>
<reference evidence="8" key="3">
    <citation type="submission" date="2021-05" db="UniProtKB">
        <authorList>
            <consortium name="EnsemblPlants"/>
        </authorList>
    </citation>
    <scope>IDENTIFICATION</scope>
    <source>
        <strain evidence="8">cv. B73</strain>
    </source>
</reference>
<dbReference type="SMART" id="SM00380">
    <property type="entry name" value="AP2"/>
    <property type="match status" value="1"/>
</dbReference>
<evidence type="ECO:0000256" key="5">
    <source>
        <dbReference type="ARBA" id="ARBA00023242"/>
    </source>
</evidence>
<dbReference type="InterPro" id="IPR050913">
    <property type="entry name" value="AP2/ERF_ERF"/>
</dbReference>
<keyword evidence="10" id="KW-1267">Proteomics identification</keyword>
<dbReference type="Gene3D" id="3.30.730.10">
    <property type="entry name" value="AP2/ERF domain"/>
    <property type="match status" value="1"/>
</dbReference>
<keyword evidence="2" id="KW-0805">Transcription regulation</keyword>
<feature type="region of interest" description="Disordered" evidence="6">
    <location>
        <begin position="148"/>
        <end position="256"/>
    </location>
</feature>
<evidence type="ECO:0000256" key="2">
    <source>
        <dbReference type="ARBA" id="ARBA00023015"/>
    </source>
</evidence>
<dbReference type="RefSeq" id="XP_008652196.3">
    <property type="nucleotide sequence ID" value="XM_008653974.4"/>
</dbReference>
<comment type="subcellular location">
    <subcellularLocation>
        <location evidence="1">Nucleus</location>
    </subcellularLocation>
</comment>
<evidence type="ECO:0000256" key="1">
    <source>
        <dbReference type="ARBA" id="ARBA00004123"/>
    </source>
</evidence>
<dbReference type="PANTHER" id="PTHR31194:SF67">
    <property type="entry name" value="AP2_ERF DOMAIN-CONTAINING PROTEIN"/>
    <property type="match status" value="1"/>
</dbReference>
<dbReference type="EnsemblPlants" id="Zm00001eb303690_T001">
    <property type="protein sequence ID" value="Zm00001eb303690_P001"/>
    <property type="gene ID" value="Zm00001eb303690"/>
</dbReference>
<dbReference type="PRINTS" id="PR00367">
    <property type="entry name" value="ETHRSPELEMNT"/>
</dbReference>
<dbReference type="GeneID" id="103632136"/>
<sequence>MDPSLKEEVMKAVEEARSASVPRCRVVRIIVHDEDATDSSSSEDEDEDEAGERASPHPGSPSASASAGSVKRSRVLLQSAGCGAEEDEEEEEGEGARFTGVRRRPWGRWAAEIRDPMLRRRVWLGTFDTAEEAAAAYVAARLRIRGPKASGSNLLPSGAHAAGSLPPPAHRPPLPPRPPPPPQREKQQCPPPPLLPPKKQQYPPPPLLPPKKQLYPPPLPLPPKKQQHHHPPPPLPTLPPKKRLASPPLLPGSEKQWVISSPSEPRFVPLPVWALMSGSGKRKKRSGCGGRVPALHTPAAAEETGRA</sequence>
<feature type="compositionally biased region" description="Acidic residues" evidence="6">
    <location>
        <begin position="35"/>
        <end position="50"/>
    </location>
</feature>
<accession>A0A804UCZ4</accession>
<feature type="compositionally biased region" description="Basic and acidic residues" evidence="6">
    <location>
        <begin position="1"/>
        <end position="17"/>
    </location>
</feature>
<feature type="compositionally biased region" description="Pro residues" evidence="6">
    <location>
        <begin position="165"/>
        <end position="182"/>
    </location>
</feature>
<reference evidence="9" key="1">
    <citation type="submission" date="2015-12" db="EMBL/GenBank/DDBJ databases">
        <title>Update maize B73 reference genome by single molecule sequencing technologies.</title>
        <authorList>
            <consortium name="Maize Genome Sequencing Project"/>
            <person name="Ware D."/>
        </authorList>
    </citation>
    <scope>NUCLEOTIDE SEQUENCE [LARGE SCALE GENOMIC DNA]</scope>
    <source>
        <strain evidence="9">cv. B73</strain>
    </source>
</reference>
<gene>
    <name evidence="8" type="primary">LOC103632136</name>
</gene>
<organism evidence="8 9">
    <name type="scientific">Zea mays</name>
    <name type="common">Maize</name>
    <dbReference type="NCBI Taxonomy" id="4577"/>
    <lineage>
        <taxon>Eukaryota</taxon>
        <taxon>Viridiplantae</taxon>
        <taxon>Streptophyta</taxon>
        <taxon>Embryophyta</taxon>
        <taxon>Tracheophyta</taxon>
        <taxon>Spermatophyta</taxon>
        <taxon>Magnoliopsida</taxon>
        <taxon>Liliopsida</taxon>
        <taxon>Poales</taxon>
        <taxon>Poaceae</taxon>
        <taxon>PACMAD clade</taxon>
        <taxon>Panicoideae</taxon>
        <taxon>Andropogonodae</taxon>
        <taxon>Andropogoneae</taxon>
        <taxon>Tripsacinae</taxon>
        <taxon>Zea</taxon>
    </lineage>
</organism>
<protein>
    <recommendedName>
        <fullName evidence="7">AP2/ERF domain-containing protein</fullName>
    </recommendedName>
</protein>
<feature type="compositionally biased region" description="Low complexity" evidence="6">
    <location>
        <begin position="56"/>
        <end position="69"/>
    </location>
</feature>
<evidence type="ECO:0000313" key="8">
    <source>
        <dbReference type="EnsemblPlants" id="Zm00001eb303690_P001"/>
    </source>
</evidence>
<dbReference type="SMR" id="A0A804UCZ4"/>
<evidence type="ECO:0007829" key="10">
    <source>
        <dbReference type="PeptideAtlas" id="A0A804UCZ4"/>
    </source>
</evidence>
<evidence type="ECO:0000256" key="4">
    <source>
        <dbReference type="ARBA" id="ARBA00023163"/>
    </source>
</evidence>
<dbReference type="Pfam" id="PF00847">
    <property type="entry name" value="AP2"/>
    <property type="match status" value="1"/>
</dbReference>
<dbReference type="InParanoid" id="A0A804UCZ4"/>
<feature type="region of interest" description="Disordered" evidence="6">
    <location>
        <begin position="1"/>
        <end position="106"/>
    </location>
</feature>
<evidence type="ECO:0000256" key="3">
    <source>
        <dbReference type="ARBA" id="ARBA00023125"/>
    </source>
</evidence>
<feature type="domain" description="AP2/ERF" evidence="7">
    <location>
        <begin position="97"/>
        <end position="155"/>
    </location>
</feature>
<dbReference type="Proteomes" id="UP000007305">
    <property type="component" value="Chromosome 7"/>
</dbReference>
<dbReference type="InterPro" id="IPR036955">
    <property type="entry name" value="AP2/ERF_dom_sf"/>
</dbReference>